<evidence type="ECO:0000256" key="1">
    <source>
        <dbReference type="ARBA" id="ARBA00004114"/>
    </source>
</evidence>
<dbReference type="GO" id="GO:0005634">
    <property type="term" value="C:nucleus"/>
    <property type="evidence" value="ECO:0007669"/>
    <property type="project" value="UniProtKB-SubCell"/>
</dbReference>
<evidence type="ECO:0000256" key="5">
    <source>
        <dbReference type="ARBA" id="ARBA00014184"/>
    </source>
</evidence>
<dbReference type="GO" id="GO:0005200">
    <property type="term" value="F:structural constituent of cytoskeleton"/>
    <property type="evidence" value="ECO:0007669"/>
    <property type="project" value="InterPro"/>
</dbReference>
<dbReference type="Gene3D" id="3.40.50.1440">
    <property type="entry name" value="Tubulin/FtsZ, GTPase domain"/>
    <property type="match status" value="1"/>
</dbReference>
<evidence type="ECO:0000256" key="16">
    <source>
        <dbReference type="RuleBase" id="RU000352"/>
    </source>
</evidence>
<dbReference type="GO" id="GO:0005525">
    <property type="term" value="F:GTP binding"/>
    <property type="evidence" value="ECO:0007669"/>
    <property type="project" value="UniProtKB-UniRule"/>
</dbReference>
<dbReference type="PRINTS" id="PR01161">
    <property type="entry name" value="TUBULIN"/>
</dbReference>
<name>A0A3P8UQQ7_CYNSE</name>
<keyword evidence="19" id="KW-1185">Reference proteome</keyword>
<dbReference type="Pfam" id="PF00091">
    <property type="entry name" value="Tubulin"/>
    <property type="match status" value="1"/>
</dbReference>
<evidence type="ECO:0000256" key="14">
    <source>
        <dbReference type="ARBA" id="ARBA00030594"/>
    </source>
</evidence>
<dbReference type="InParanoid" id="A0A3P8UQQ7"/>
<dbReference type="STRING" id="244447.ENSCSEP00000003041"/>
<keyword evidence="13" id="KW-0966">Cell projection</keyword>
<evidence type="ECO:0000256" key="12">
    <source>
        <dbReference type="ARBA" id="ARBA00023242"/>
    </source>
</evidence>
<evidence type="ECO:0000256" key="10">
    <source>
        <dbReference type="ARBA" id="ARBA00023134"/>
    </source>
</evidence>
<dbReference type="FunCoup" id="A0A3P8UQQ7">
    <property type="interactions" value="79"/>
</dbReference>
<evidence type="ECO:0000256" key="13">
    <source>
        <dbReference type="ARBA" id="ARBA00023273"/>
    </source>
</evidence>
<sequence>MSVVTVQLGQCGNQVGQELYDVICCDAQQGQRKPYCKASCERFFRQNTRGDLVARAVLIDMEPKVINRSMRKAAESGRWTYGEASHFSQKQGSGNNWANGFCVHGPRHREVVEELVRREVEHCDRVSGLMALMSVAGGTGSGVGTYVTQCLRDTYPKSFVVNHLTWPYEAGEVIVQNYNSALTLSHLYQLSDAVLVHENDTVHRICSRLLRIKHISFSDVNKVIAHQLGSVLQPALTADSQGVYSRSPVGIDWQVSAPSGAERSRSLTGSSFNTSLANLLILRGKDVYSAETGGFEDPALYTSWLSPDAAFTSWKSPVPFNKYEKSATLVSNSQALLRPLDNMVRNAWNMFASRAYVHQYVRFGISEEDFLDSFTSLEQLVSSYSQLC</sequence>
<protein>
    <recommendedName>
        <fullName evidence="5">Tubulin delta chain</fullName>
    </recommendedName>
    <alternativeName>
        <fullName evidence="14">Delta-tubulin</fullName>
    </alternativeName>
</protein>
<keyword evidence="6" id="KW-0963">Cytoplasm</keyword>
<dbReference type="FunFam" id="3.40.50.1440:FF:000021">
    <property type="entry name" value="Tubulin delta chain"/>
    <property type="match status" value="1"/>
</dbReference>
<dbReference type="GO" id="GO:0007017">
    <property type="term" value="P:microtubule-based process"/>
    <property type="evidence" value="ECO:0007669"/>
    <property type="project" value="InterPro"/>
</dbReference>
<accession>A0A3P8UQQ7</accession>
<dbReference type="PANTHER" id="PTHR11588">
    <property type="entry name" value="TUBULIN"/>
    <property type="match status" value="1"/>
</dbReference>
<keyword evidence="9" id="KW-0970">Cilium biogenesis/degradation</keyword>
<dbReference type="PROSITE" id="PS00227">
    <property type="entry name" value="TUBULIN"/>
    <property type="match status" value="1"/>
</dbReference>
<comment type="similarity">
    <text evidence="4 16">Belongs to the tubulin family.</text>
</comment>
<dbReference type="GO" id="GO:0005929">
    <property type="term" value="C:cilium"/>
    <property type="evidence" value="ECO:0007669"/>
    <property type="project" value="UniProtKB-SubCell"/>
</dbReference>
<dbReference type="SMART" id="SM00864">
    <property type="entry name" value="Tubulin"/>
    <property type="match status" value="1"/>
</dbReference>
<dbReference type="Proteomes" id="UP000265120">
    <property type="component" value="Chromosome 4"/>
</dbReference>
<dbReference type="GO" id="GO:0005814">
    <property type="term" value="C:centriole"/>
    <property type="evidence" value="ECO:0007669"/>
    <property type="project" value="UniProtKB-SubCell"/>
</dbReference>
<evidence type="ECO:0000256" key="2">
    <source>
        <dbReference type="ARBA" id="ARBA00004123"/>
    </source>
</evidence>
<dbReference type="InterPro" id="IPR000217">
    <property type="entry name" value="Tubulin"/>
</dbReference>
<feature type="domain" description="Tubulin/FtsZ GTPase" evidence="17">
    <location>
        <begin position="40"/>
        <end position="240"/>
    </location>
</feature>
<dbReference type="SUPFAM" id="SSF55307">
    <property type="entry name" value="Tubulin C-terminal domain-like"/>
    <property type="match status" value="1"/>
</dbReference>
<keyword evidence="7 16" id="KW-0493">Microtubule</keyword>
<evidence type="ECO:0000256" key="4">
    <source>
        <dbReference type="ARBA" id="ARBA00009636"/>
    </source>
</evidence>
<evidence type="ECO:0000259" key="17">
    <source>
        <dbReference type="SMART" id="SM00864"/>
    </source>
</evidence>
<evidence type="ECO:0000256" key="8">
    <source>
        <dbReference type="ARBA" id="ARBA00022741"/>
    </source>
</evidence>
<dbReference type="GO" id="GO:0005874">
    <property type="term" value="C:microtubule"/>
    <property type="evidence" value="ECO:0007669"/>
    <property type="project" value="UniProtKB-KW"/>
</dbReference>
<dbReference type="InterPro" id="IPR002967">
    <property type="entry name" value="Delta_tubulin"/>
</dbReference>
<evidence type="ECO:0000256" key="6">
    <source>
        <dbReference type="ARBA" id="ARBA00022490"/>
    </source>
</evidence>
<keyword evidence="10 16" id="KW-0342">GTP-binding</keyword>
<proteinExistence type="inferred from homology"/>
<dbReference type="GO" id="GO:0030030">
    <property type="term" value="P:cell projection organization"/>
    <property type="evidence" value="ECO:0007669"/>
    <property type="project" value="UniProtKB-KW"/>
</dbReference>
<dbReference type="InterPro" id="IPR023123">
    <property type="entry name" value="Tubulin_C"/>
</dbReference>
<dbReference type="GeneTree" id="ENSGT00940000157069"/>
<dbReference type="InterPro" id="IPR036525">
    <property type="entry name" value="Tubulin/FtsZ_GTPase_sf"/>
</dbReference>
<keyword evidence="12" id="KW-0539">Nucleus</keyword>
<keyword evidence="8 16" id="KW-0547">Nucleotide-binding</keyword>
<evidence type="ECO:0000256" key="15">
    <source>
        <dbReference type="ARBA" id="ARBA00046149"/>
    </source>
</evidence>
<dbReference type="CDD" id="cd02189">
    <property type="entry name" value="delta_zeta_tubulin-like"/>
    <property type="match status" value="1"/>
</dbReference>
<dbReference type="AlphaFoldDB" id="A0A3P8UQQ7"/>
<dbReference type="PRINTS" id="PR01224">
    <property type="entry name" value="DELTATUBULIN"/>
</dbReference>
<dbReference type="InterPro" id="IPR017975">
    <property type="entry name" value="Tubulin_CS"/>
</dbReference>
<reference evidence="18 19" key="1">
    <citation type="journal article" date="2014" name="Nat. Genet.">
        <title>Whole-genome sequence of a flatfish provides insights into ZW sex chromosome evolution and adaptation to a benthic lifestyle.</title>
        <authorList>
            <person name="Chen S."/>
            <person name="Zhang G."/>
            <person name="Shao C."/>
            <person name="Huang Q."/>
            <person name="Liu G."/>
            <person name="Zhang P."/>
            <person name="Song W."/>
            <person name="An N."/>
            <person name="Chalopin D."/>
            <person name="Volff J.N."/>
            <person name="Hong Y."/>
            <person name="Li Q."/>
            <person name="Sha Z."/>
            <person name="Zhou H."/>
            <person name="Xie M."/>
            <person name="Yu Q."/>
            <person name="Liu Y."/>
            <person name="Xiang H."/>
            <person name="Wang N."/>
            <person name="Wu K."/>
            <person name="Yang C."/>
            <person name="Zhou Q."/>
            <person name="Liao X."/>
            <person name="Yang L."/>
            <person name="Hu Q."/>
            <person name="Zhang J."/>
            <person name="Meng L."/>
            <person name="Jin L."/>
            <person name="Tian Y."/>
            <person name="Lian J."/>
            <person name="Yang J."/>
            <person name="Miao G."/>
            <person name="Liu S."/>
            <person name="Liang Z."/>
            <person name="Yan F."/>
            <person name="Li Y."/>
            <person name="Sun B."/>
            <person name="Zhang H."/>
            <person name="Zhang J."/>
            <person name="Zhu Y."/>
            <person name="Du M."/>
            <person name="Zhao Y."/>
            <person name="Schartl M."/>
            <person name="Tang Q."/>
            <person name="Wang J."/>
        </authorList>
    </citation>
    <scope>NUCLEOTIDE SEQUENCE</scope>
</reference>
<evidence type="ECO:0000313" key="18">
    <source>
        <dbReference type="Ensembl" id="ENSCSEP00000003041.1"/>
    </source>
</evidence>
<evidence type="ECO:0000256" key="3">
    <source>
        <dbReference type="ARBA" id="ARBA00004138"/>
    </source>
</evidence>
<evidence type="ECO:0000313" key="19">
    <source>
        <dbReference type="Proteomes" id="UP000265120"/>
    </source>
</evidence>
<keyword evidence="11" id="KW-0206">Cytoskeleton</keyword>
<evidence type="ECO:0000256" key="11">
    <source>
        <dbReference type="ARBA" id="ARBA00023212"/>
    </source>
</evidence>
<comment type="subcellular location">
    <subcellularLocation>
        <location evidence="3">Cell projection</location>
        <location evidence="3">Cilium</location>
    </subcellularLocation>
    <subcellularLocation>
        <location evidence="1">Cytoplasm</location>
        <location evidence="1">Cytoskeleton</location>
        <location evidence="1">Microtubule organizing center</location>
        <location evidence="1">Centrosome</location>
        <location evidence="1">Centriole</location>
    </subcellularLocation>
    <subcellularLocation>
        <location evidence="2">Nucleus</location>
    </subcellularLocation>
</comment>
<organism evidence="18 19">
    <name type="scientific">Cynoglossus semilaevis</name>
    <name type="common">Tongue sole</name>
    <dbReference type="NCBI Taxonomy" id="244447"/>
    <lineage>
        <taxon>Eukaryota</taxon>
        <taxon>Metazoa</taxon>
        <taxon>Chordata</taxon>
        <taxon>Craniata</taxon>
        <taxon>Vertebrata</taxon>
        <taxon>Euteleostomi</taxon>
        <taxon>Actinopterygii</taxon>
        <taxon>Neopterygii</taxon>
        <taxon>Teleostei</taxon>
        <taxon>Neoteleostei</taxon>
        <taxon>Acanthomorphata</taxon>
        <taxon>Carangaria</taxon>
        <taxon>Pleuronectiformes</taxon>
        <taxon>Pleuronectoidei</taxon>
        <taxon>Cynoglossidae</taxon>
        <taxon>Cynoglossinae</taxon>
        <taxon>Cynoglossus</taxon>
    </lineage>
</organism>
<evidence type="ECO:0000256" key="7">
    <source>
        <dbReference type="ARBA" id="ARBA00022701"/>
    </source>
</evidence>
<reference evidence="18" key="3">
    <citation type="submission" date="2025-09" db="UniProtKB">
        <authorList>
            <consortium name="Ensembl"/>
        </authorList>
    </citation>
    <scope>IDENTIFICATION</scope>
</reference>
<dbReference type="InterPro" id="IPR008280">
    <property type="entry name" value="Tub_FtsZ_C"/>
</dbReference>
<dbReference type="Gene3D" id="1.10.287.600">
    <property type="entry name" value="Helix hairpin bin"/>
    <property type="match status" value="1"/>
</dbReference>
<comment type="function">
    <text evidence="15">Acts as a positive regulator of hedgehog signaling and regulates ciliary function.</text>
</comment>
<dbReference type="InterPro" id="IPR003008">
    <property type="entry name" value="Tubulin_FtsZ_GTPase"/>
</dbReference>
<dbReference type="SUPFAM" id="SSF52490">
    <property type="entry name" value="Tubulin nucleotide-binding domain-like"/>
    <property type="match status" value="1"/>
</dbReference>
<evidence type="ECO:0000256" key="9">
    <source>
        <dbReference type="ARBA" id="ARBA00022794"/>
    </source>
</evidence>
<reference evidence="18" key="2">
    <citation type="submission" date="2025-08" db="UniProtKB">
        <authorList>
            <consortium name="Ensembl"/>
        </authorList>
    </citation>
    <scope>IDENTIFICATION</scope>
</reference>
<dbReference type="OMA" id="WNSYKCA"/>
<dbReference type="Ensembl" id="ENSCSET00000003085.1">
    <property type="protein sequence ID" value="ENSCSEP00000003041.1"/>
    <property type="gene ID" value="ENSCSEG00000001994.1"/>
</dbReference>